<keyword evidence="4 9" id="KW-0808">Transferase</keyword>
<reference evidence="10" key="1">
    <citation type="submission" date="2025-08" db="UniProtKB">
        <authorList>
            <consortium name="Ensembl"/>
        </authorList>
    </citation>
    <scope>IDENTIFICATION</scope>
</reference>
<dbReference type="PANTHER" id="PTHR43442">
    <property type="entry name" value="GLUCONOKINASE-RELATED"/>
    <property type="match status" value="1"/>
</dbReference>
<evidence type="ECO:0000313" key="11">
    <source>
        <dbReference type="Proteomes" id="UP000261620"/>
    </source>
</evidence>
<dbReference type="InterPro" id="IPR027417">
    <property type="entry name" value="P-loop_NTPase"/>
</dbReference>
<dbReference type="UniPathway" id="UPA00792"/>
<dbReference type="STRING" id="94237.ENSMMOP00000000100"/>
<dbReference type="GO" id="GO:0005975">
    <property type="term" value="P:carbohydrate metabolic process"/>
    <property type="evidence" value="ECO:0007669"/>
    <property type="project" value="InterPro"/>
</dbReference>
<evidence type="ECO:0000256" key="4">
    <source>
        <dbReference type="ARBA" id="ARBA00022679"/>
    </source>
</evidence>
<reference evidence="10" key="2">
    <citation type="submission" date="2025-09" db="UniProtKB">
        <authorList>
            <consortium name="Ensembl"/>
        </authorList>
    </citation>
    <scope>IDENTIFICATION</scope>
</reference>
<keyword evidence="6 9" id="KW-0418">Kinase</keyword>
<comment type="pathway">
    <text evidence="1 9">Carbohydrate acid metabolism; D-gluconate degradation.</text>
</comment>
<evidence type="ECO:0000256" key="7">
    <source>
        <dbReference type="ARBA" id="ARBA00022840"/>
    </source>
</evidence>
<sequence>MIYVIMGVSGYLQRRSPVRLLQLGWPLHEGDDFHPQENIHKMADGEPLTDQDRFPWLLKLHKVIERERCSGSDALVACSALKRLYRQILLYGSTALAASSCPHQKELPPSLPDVVFLFLRGDYDLVHQRMEARRGHYMKAHLLRSQFDALEPPTDEENVLTLDMTRTIPDMASEVETHFISLKSSPGS</sequence>
<dbReference type="GO" id="GO:0005737">
    <property type="term" value="C:cytoplasm"/>
    <property type="evidence" value="ECO:0007669"/>
    <property type="project" value="TreeGrafter"/>
</dbReference>
<evidence type="ECO:0000256" key="8">
    <source>
        <dbReference type="ARBA" id="ARBA00048090"/>
    </source>
</evidence>
<evidence type="ECO:0000256" key="3">
    <source>
        <dbReference type="ARBA" id="ARBA00012054"/>
    </source>
</evidence>
<dbReference type="AlphaFoldDB" id="A0A3Q4A8H8"/>
<evidence type="ECO:0000256" key="2">
    <source>
        <dbReference type="ARBA" id="ARBA00008420"/>
    </source>
</evidence>
<evidence type="ECO:0000256" key="5">
    <source>
        <dbReference type="ARBA" id="ARBA00022741"/>
    </source>
</evidence>
<dbReference type="CDD" id="cd02021">
    <property type="entry name" value="GntK"/>
    <property type="match status" value="1"/>
</dbReference>
<dbReference type="NCBIfam" id="TIGR01313">
    <property type="entry name" value="therm_gnt_kin"/>
    <property type="match status" value="1"/>
</dbReference>
<dbReference type="Ensembl" id="ENSMMOT00000000100.1">
    <property type="protein sequence ID" value="ENSMMOP00000000100.1"/>
    <property type="gene ID" value="ENSMMOG00000000089.1"/>
</dbReference>
<dbReference type="OMA" id="YEGDDYH"/>
<dbReference type="PANTHER" id="PTHR43442:SF3">
    <property type="entry name" value="GLUCONOKINASE-RELATED"/>
    <property type="match status" value="1"/>
</dbReference>
<keyword evidence="11" id="KW-1185">Reference proteome</keyword>
<dbReference type="Gene3D" id="3.40.50.300">
    <property type="entry name" value="P-loop containing nucleotide triphosphate hydrolases"/>
    <property type="match status" value="1"/>
</dbReference>
<name>A0A3Q4A8H8_MOLML</name>
<proteinExistence type="inferred from homology"/>
<dbReference type="EC" id="2.7.1.12" evidence="3 9"/>
<keyword evidence="5 9" id="KW-0547">Nucleotide-binding</keyword>
<dbReference type="GO" id="GO:0005524">
    <property type="term" value="F:ATP binding"/>
    <property type="evidence" value="ECO:0007669"/>
    <property type="project" value="UniProtKB-KW"/>
</dbReference>
<dbReference type="GO" id="GO:0046316">
    <property type="term" value="F:gluconokinase activity"/>
    <property type="evidence" value="ECO:0007669"/>
    <property type="project" value="UniProtKB-EC"/>
</dbReference>
<dbReference type="SUPFAM" id="SSF52540">
    <property type="entry name" value="P-loop containing nucleoside triphosphate hydrolases"/>
    <property type="match status" value="1"/>
</dbReference>
<evidence type="ECO:0000256" key="1">
    <source>
        <dbReference type="ARBA" id="ARBA00004875"/>
    </source>
</evidence>
<comment type="catalytic activity">
    <reaction evidence="8 9">
        <text>D-gluconate + ATP = 6-phospho-D-gluconate + ADP + H(+)</text>
        <dbReference type="Rhea" id="RHEA:19433"/>
        <dbReference type="ChEBI" id="CHEBI:15378"/>
        <dbReference type="ChEBI" id="CHEBI:18391"/>
        <dbReference type="ChEBI" id="CHEBI:30616"/>
        <dbReference type="ChEBI" id="CHEBI:58759"/>
        <dbReference type="ChEBI" id="CHEBI:456216"/>
        <dbReference type="EC" id="2.7.1.12"/>
    </reaction>
</comment>
<organism evidence="10 11">
    <name type="scientific">Mola mola</name>
    <name type="common">Ocean sunfish</name>
    <name type="synonym">Tetraodon mola</name>
    <dbReference type="NCBI Taxonomy" id="94237"/>
    <lineage>
        <taxon>Eukaryota</taxon>
        <taxon>Metazoa</taxon>
        <taxon>Chordata</taxon>
        <taxon>Craniata</taxon>
        <taxon>Vertebrata</taxon>
        <taxon>Euteleostomi</taxon>
        <taxon>Actinopterygii</taxon>
        <taxon>Neopterygii</taxon>
        <taxon>Teleostei</taxon>
        <taxon>Neoteleostei</taxon>
        <taxon>Acanthomorphata</taxon>
        <taxon>Eupercaria</taxon>
        <taxon>Tetraodontiformes</taxon>
        <taxon>Molidae</taxon>
        <taxon>Mola</taxon>
    </lineage>
</organism>
<dbReference type="Proteomes" id="UP000261620">
    <property type="component" value="Unplaced"/>
</dbReference>
<comment type="similarity">
    <text evidence="2 9">Belongs to the gluconokinase GntK/GntV family.</text>
</comment>
<evidence type="ECO:0000256" key="9">
    <source>
        <dbReference type="RuleBase" id="RU363066"/>
    </source>
</evidence>
<protein>
    <recommendedName>
        <fullName evidence="3 9">Gluconokinase</fullName>
        <ecNumber evidence="3 9">2.7.1.12</ecNumber>
    </recommendedName>
</protein>
<evidence type="ECO:0000256" key="6">
    <source>
        <dbReference type="ARBA" id="ARBA00022777"/>
    </source>
</evidence>
<keyword evidence="7 9" id="KW-0067">ATP-binding</keyword>
<dbReference type="InterPro" id="IPR006001">
    <property type="entry name" value="Therm_gnt_kin"/>
</dbReference>
<evidence type="ECO:0000313" key="10">
    <source>
        <dbReference type="Ensembl" id="ENSMMOP00000000100.1"/>
    </source>
</evidence>
<accession>A0A3Q4A8H8</accession>